<dbReference type="Proteomes" id="UP000027442">
    <property type="component" value="Unassembled WGS sequence"/>
</dbReference>
<comment type="caution">
    <text evidence="1">The sequence shown here is derived from an EMBL/GenBank/DDBJ whole genome shotgun (WGS) entry which is preliminary data.</text>
</comment>
<evidence type="ECO:0000313" key="2">
    <source>
        <dbReference type="Proteomes" id="UP000027442"/>
    </source>
</evidence>
<accession>A0A069QJF1</accession>
<proteinExistence type="predicted"/>
<evidence type="ECO:0000313" key="1">
    <source>
        <dbReference type="EMBL" id="KDR52960.1"/>
    </source>
</evidence>
<gene>
    <name evidence="1" type="ORF">HMPREF1991_00915</name>
</gene>
<dbReference type="AlphaFoldDB" id="A0A069QJF1"/>
<sequence length="58" mass="6830">MMAELTYRKQKSDKQVAIESIFNNAHRPLRSLSHHLVKFTNHKPKLMPMITKKNVTLQ</sequence>
<dbReference type="EMBL" id="JNGW01000035">
    <property type="protein sequence ID" value="KDR52960.1"/>
    <property type="molecule type" value="Genomic_DNA"/>
</dbReference>
<reference evidence="1 2" key="1">
    <citation type="submission" date="2013-08" db="EMBL/GenBank/DDBJ databases">
        <authorList>
            <person name="Weinstock G."/>
            <person name="Sodergren E."/>
            <person name="Wylie T."/>
            <person name="Fulton L."/>
            <person name="Fulton R."/>
            <person name="Fronick C."/>
            <person name="O'Laughlin M."/>
            <person name="Godfrey J."/>
            <person name="Miner T."/>
            <person name="Herter B."/>
            <person name="Appelbaum E."/>
            <person name="Cordes M."/>
            <person name="Lek S."/>
            <person name="Wollam A."/>
            <person name="Pepin K.H."/>
            <person name="Palsikar V.B."/>
            <person name="Mitreva M."/>
            <person name="Wilson R.K."/>
        </authorList>
    </citation>
    <scope>NUCLEOTIDE SEQUENCE [LARGE SCALE GENOMIC DNA]</scope>
    <source>
        <strain evidence="1 2">ATCC 15930</strain>
    </source>
</reference>
<organism evidence="1 2">
    <name type="scientific">Hoylesella loescheii DSM 19665 = JCM 12249 = ATCC 15930</name>
    <dbReference type="NCBI Taxonomy" id="1122985"/>
    <lineage>
        <taxon>Bacteria</taxon>
        <taxon>Pseudomonadati</taxon>
        <taxon>Bacteroidota</taxon>
        <taxon>Bacteroidia</taxon>
        <taxon>Bacteroidales</taxon>
        <taxon>Prevotellaceae</taxon>
        <taxon>Hoylesella</taxon>
    </lineage>
</organism>
<name>A0A069QJF1_HOYLO</name>
<dbReference type="HOGENOM" id="CLU_2975495_0_0_10"/>
<dbReference type="PATRIC" id="fig|1122985.7.peg.947"/>
<protein>
    <submittedName>
        <fullName evidence="1">Uncharacterized protein</fullName>
    </submittedName>
</protein>
<keyword evidence="2" id="KW-1185">Reference proteome</keyword>